<dbReference type="HOGENOM" id="CLU_2698564_0_0_7"/>
<gene>
    <name evidence="2" type="ordered locus">Dvul_0511</name>
</gene>
<dbReference type="RefSeq" id="WP_011791663.1">
    <property type="nucleotide sequence ID" value="NC_008751.1"/>
</dbReference>
<feature type="region of interest" description="Disordered" evidence="1">
    <location>
        <begin position="1"/>
        <end position="30"/>
    </location>
</feature>
<evidence type="ECO:0000313" key="3">
    <source>
        <dbReference type="Proteomes" id="UP000009173"/>
    </source>
</evidence>
<protein>
    <submittedName>
        <fullName evidence="2">Uncharacterized protein</fullName>
    </submittedName>
</protein>
<proteinExistence type="predicted"/>
<evidence type="ECO:0000313" key="2">
    <source>
        <dbReference type="EMBL" id="ABM27534.1"/>
    </source>
</evidence>
<dbReference type="KEGG" id="dvl:Dvul_0511"/>
<evidence type="ECO:0000256" key="1">
    <source>
        <dbReference type="SAM" id="MobiDB-lite"/>
    </source>
</evidence>
<dbReference type="EMBL" id="CP000527">
    <property type="protein sequence ID" value="ABM27534.1"/>
    <property type="molecule type" value="Genomic_DNA"/>
</dbReference>
<name>A0A0H3A628_NITV4</name>
<accession>A0A0H3A628</accession>
<feature type="region of interest" description="Disordered" evidence="1">
    <location>
        <begin position="53"/>
        <end position="73"/>
    </location>
</feature>
<dbReference type="Proteomes" id="UP000009173">
    <property type="component" value="Chromosome"/>
</dbReference>
<organism evidence="2 3">
    <name type="scientific">Nitratidesulfovibrio vulgaris (strain DP4)</name>
    <name type="common">Desulfovibrio vulgaris</name>
    <dbReference type="NCBI Taxonomy" id="391774"/>
    <lineage>
        <taxon>Bacteria</taxon>
        <taxon>Pseudomonadati</taxon>
        <taxon>Thermodesulfobacteriota</taxon>
        <taxon>Desulfovibrionia</taxon>
        <taxon>Desulfovibrionales</taxon>
        <taxon>Desulfovibrionaceae</taxon>
        <taxon>Nitratidesulfovibrio</taxon>
    </lineage>
</organism>
<feature type="compositionally biased region" description="Polar residues" evidence="1">
    <location>
        <begin position="64"/>
        <end position="73"/>
    </location>
</feature>
<dbReference type="AlphaFoldDB" id="A0A0H3A628"/>
<sequence length="73" mass="7773">MTRRDFLRLRMGGGRSADAEARPVRQAHAGGATPLRDLYMRAMQAGVDPATMTPEELAGRFGSEATSNDAHGG</sequence>
<reference evidence="3" key="1">
    <citation type="journal article" date="2009" name="Environ. Microbiol.">
        <title>Contribution of mobile genetic elements to Desulfovibrio vulgaris genome plasticity.</title>
        <authorList>
            <person name="Walker C.B."/>
            <person name="Stolyar S."/>
            <person name="Chivian D."/>
            <person name="Pinel N."/>
            <person name="Gabster J.A."/>
            <person name="Dehal P.S."/>
            <person name="He Z."/>
            <person name="Yang Z.K."/>
            <person name="Yen H.C."/>
            <person name="Zhou J."/>
            <person name="Wall J.D."/>
            <person name="Hazen T.C."/>
            <person name="Arkin A.P."/>
            <person name="Stahl D.A."/>
        </authorList>
    </citation>
    <scope>NUCLEOTIDE SEQUENCE [LARGE SCALE GENOMIC DNA]</scope>
    <source>
        <strain evidence="3">DP4</strain>
    </source>
</reference>